<keyword evidence="5 6" id="KW-0408">Iron</keyword>
<dbReference type="Gene3D" id="2.60.120.330">
    <property type="entry name" value="B-lactam Antibiotic, Isopenicillin N Synthase, Chain"/>
    <property type="match status" value="1"/>
</dbReference>
<evidence type="ECO:0000256" key="1">
    <source>
        <dbReference type="ARBA" id="ARBA00008056"/>
    </source>
</evidence>
<dbReference type="GO" id="GO:0016491">
    <property type="term" value="F:oxidoreductase activity"/>
    <property type="evidence" value="ECO:0007669"/>
    <property type="project" value="UniProtKB-KW"/>
</dbReference>
<dbReference type="FunFam" id="2.60.120.330:FF:000001">
    <property type="entry name" value="Protein SRG1"/>
    <property type="match status" value="1"/>
</dbReference>
<keyword evidence="4 6" id="KW-0560">Oxidoreductase</keyword>
<dbReference type="SUPFAM" id="SSF51197">
    <property type="entry name" value="Clavaminate synthase-like"/>
    <property type="match status" value="1"/>
</dbReference>
<dbReference type="InterPro" id="IPR026992">
    <property type="entry name" value="DIOX_N"/>
</dbReference>
<dbReference type="InterPro" id="IPR044861">
    <property type="entry name" value="IPNS-like_FE2OG_OXY"/>
</dbReference>
<gene>
    <name evidence="8" type="ORF">RCOM_0635960</name>
</gene>
<keyword evidence="2 6" id="KW-0479">Metal-binding</keyword>
<sequence length="368" mass="42500">MAYPQPSAAGFENFHSVLSLQELIKKPMVEIPPRYVFRSDDEETLNCHSFSTIIPTFDFKLLLSKETSDLEIEKLHSICKEWGIFQLVNHGVSSIMAKLNHEIEEFYKLPLEEKMKYKIRPGEFEGYGTISRMKGTLDWGDRFYMITNPITRRKPHLFPELPSSLRDSLESYLSEMQKIAMKLLEFLAQALNIDKKEMEELFDNGMQSMRMSYYPPCPQPELVVGITPHSDATGITILSQVNEVDGFQIKKDGVWMPVSFVPYALVVNLGDILQILSNGVYQSIEHRVTVNSEKERMSIAFFCNPKFEVEIGPAPSLINSQNPPQYRRIGMEDYVKGYFSQKLNRKSYLEKMKLQHEELVLEEKLDSN</sequence>
<keyword evidence="9" id="KW-1185">Reference proteome</keyword>
<dbReference type="GO" id="GO:0046872">
    <property type="term" value="F:metal ion binding"/>
    <property type="evidence" value="ECO:0007669"/>
    <property type="project" value="UniProtKB-KW"/>
</dbReference>
<dbReference type="EC" id="1.14.11.23" evidence="8"/>
<dbReference type="PROSITE" id="PS51471">
    <property type="entry name" value="FE2OG_OXY"/>
    <property type="match status" value="1"/>
</dbReference>
<organism evidence="8 9">
    <name type="scientific">Ricinus communis</name>
    <name type="common">Castor bean</name>
    <dbReference type="NCBI Taxonomy" id="3988"/>
    <lineage>
        <taxon>Eukaryota</taxon>
        <taxon>Viridiplantae</taxon>
        <taxon>Streptophyta</taxon>
        <taxon>Embryophyta</taxon>
        <taxon>Tracheophyta</taxon>
        <taxon>Spermatophyta</taxon>
        <taxon>Magnoliopsida</taxon>
        <taxon>eudicotyledons</taxon>
        <taxon>Gunneridae</taxon>
        <taxon>Pentapetalae</taxon>
        <taxon>rosids</taxon>
        <taxon>fabids</taxon>
        <taxon>Malpighiales</taxon>
        <taxon>Euphorbiaceae</taxon>
        <taxon>Acalyphoideae</taxon>
        <taxon>Acalypheae</taxon>
        <taxon>Ricinus</taxon>
    </lineage>
</organism>
<dbReference type="AlphaFoldDB" id="B9S1A1"/>
<evidence type="ECO:0000256" key="4">
    <source>
        <dbReference type="ARBA" id="ARBA00023002"/>
    </source>
</evidence>
<dbReference type="Pfam" id="PF03171">
    <property type="entry name" value="2OG-FeII_Oxy"/>
    <property type="match status" value="1"/>
</dbReference>
<proteinExistence type="inferred from homology"/>
<evidence type="ECO:0000313" key="8">
    <source>
        <dbReference type="EMBL" id="EEF42743.1"/>
    </source>
</evidence>
<dbReference type="Pfam" id="PF14226">
    <property type="entry name" value="DIOX_N"/>
    <property type="match status" value="1"/>
</dbReference>
<comment type="similarity">
    <text evidence="1 6">Belongs to the iron/ascorbate-dependent oxidoreductase family.</text>
</comment>
<dbReference type="OrthoDB" id="288590at2759"/>
<dbReference type="InterPro" id="IPR027443">
    <property type="entry name" value="IPNS-like_sf"/>
</dbReference>
<name>B9S1A1_RICCO</name>
<dbReference type="EMBL" id="EQ973842">
    <property type="protein sequence ID" value="EEF42743.1"/>
    <property type="molecule type" value="Genomic_DNA"/>
</dbReference>
<feature type="domain" description="Fe2OG dioxygenase" evidence="7">
    <location>
        <begin position="205"/>
        <end position="305"/>
    </location>
</feature>
<dbReference type="InterPro" id="IPR005123">
    <property type="entry name" value="Oxoglu/Fe-dep_dioxygenase_dom"/>
</dbReference>
<evidence type="ECO:0000256" key="5">
    <source>
        <dbReference type="ARBA" id="ARBA00023004"/>
    </source>
</evidence>
<dbReference type="eggNOG" id="KOG0143">
    <property type="taxonomic scope" value="Eukaryota"/>
</dbReference>
<accession>B9S1A1</accession>
<dbReference type="Proteomes" id="UP000008311">
    <property type="component" value="Unassembled WGS sequence"/>
</dbReference>
<dbReference type="GO" id="GO:0031418">
    <property type="term" value="F:L-ascorbic acid binding"/>
    <property type="evidence" value="ECO:0007669"/>
    <property type="project" value="UniProtKB-KW"/>
</dbReference>
<evidence type="ECO:0000259" key="7">
    <source>
        <dbReference type="PROSITE" id="PS51471"/>
    </source>
</evidence>
<evidence type="ECO:0000256" key="3">
    <source>
        <dbReference type="ARBA" id="ARBA00022896"/>
    </source>
</evidence>
<dbReference type="KEGG" id="rcu:8284048"/>
<dbReference type="InterPro" id="IPR050295">
    <property type="entry name" value="Plant_2OG-oxidoreductases"/>
</dbReference>
<dbReference type="STRING" id="3988.B9S1A1"/>
<evidence type="ECO:0000256" key="6">
    <source>
        <dbReference type="RuleBase" id="RU003682"/>
    </source>
</evidence>
<dbReference type="PANTHER" id="PTHR47991">
    <property type="entry name" value="OXOGLUTARATE/IRON-DEPENDENT DIOXYGENASE"/>
    <property type="match status" value="1"/>
</dbReference>
<protein>
    <submittedName>
        <fullName evidence="8">Flavonol synthase/flavanone 3-hydroxylase, putative</fullName>
        <ecNumber evidence="8">1.14.11.23</ecNumber>
    </submittedName>
</protein>
<dbReference type="InParanoid" id="B9S1A1"/>
<keyword evidence="3" id="KW-0847">Vitamin C</keyword>
<evidence type="ECO:0000256" key="2">
    <source>
        <dbReference type="ARBA" id="ARBA00022723"/>
    </source>
</evidence>
<reference evidence="9" key="1">
    <citation type="journal article" date="2010" name="Nat. Biotechnol.">
        <title>Draft genome sequence of the oilseed species Ricinus communis.</title>
        <authorList>
            <person name="Chan A.P."/>
            <person name="Crabtree J."/>
            <person name="Zhao Q."/>
            <person name="Lorenzi H."/>
            <person name="Orvis J."/>
            <person name="Puiu D."/>
            <person name="Melake-Berhan A."/>
            <person name="Jones K.M."/>
            <person name="Redman J."/>
            <person name="Chen G."/>
            <person name="Cahoon E.B."/>
            <person name="Gedil M."/>
            <person name="Stanke M."/>
            <person name="Haas B.J."/>
            <person name="Wortman J.R."/>
            <person name="Fraser-Liggett C.M."/>
            <person name="Ravel J."/>
            <person name="Rabinowicz P.D."/>
        </authorList>
    </citation>
    <scope>NUCLEOTIDE SEQUENCE [LARGE SCALE GENOMIC DNA]</scope>
    <source>
        <strain evidence="9">cv. Hale</strain>
    </source>
</reference>
<evidence type="ECO:0000313" key="9">
    <source>
        <dbReference type="Proteomes" id="UP000008311"/>
    </source>
</evidence>